<accession>A0ABU2KLY6</accession>
<keyword evidence="2" id="KW-1185">Reference proteome</keyword>
<evidence type="ECO:0000313" key="2">
    <source>
        <dbReference type="Proteomes" id="UP001182991"/>
    </source>
</evidence>
<comment type="caution">
    <text evidence="1">The sequence shown here is derived from an EMBL/GenBank/DDBJ whole genome shotgun (WGS) entry which is preliminary data.</text>
</comment>
<reference evidence="2" key="1">
    <citation type="submission" date="2023-07" db="EMBL/GenBank/DDBJ databases">
        <title>Isolating and identifying novel microbial strains from the Mariana Trench.</title>
        <authorList>
            <person name="Fu H."/>
        </authorList>
    </citation>
    <scope>NUCLEOTIDE SEQUENCE [LARGE SCALE GENOMIC DNA]</scope>
    <source>
        <strain evidence="2">T-y2</strain>
    </source>
</reference>
<dbReference type="Proteomes" id="UP001182991">
    <property type="component" value="Unassembled WGS sequence"/>
</dbReference>
<gene>
    <name evidence="1" type="ORF">RLT85_13945</name>
</gene>
<sequence length="537" mass="62911">MFILTKNKNALKVLEVYQAAFKTTTFNFGEIYSYSFLDYSLYWFSARPQDQLLIYNNGCIIGKKSFEDSYSNLPIESNENMPEHTSSLLQNSRLIIKENQLFIEPNEVTGLYYDAEGSVSDFSILLAKLNHVLPDTKLLQLLTAVGYFPGNLTLFNSIKRIPYLYGRNVTTREMVQISGFKFKKSDETKMVERLQEVIPQSENQSLAMSGGLDSRFVLGVLLKQKIRPTLKSLKDKENPIVEELNKTLQLDYEKIEGEKEKAYHYTLMTDGRIYFRGGNYSRLYDKVEPNEILHTGLSILPMNENSFASAWKKPGSIKTIYNDLIHYALLPRMPKNGFAEFQEPVNKHYMQEFLEKELAYGKEYLQFKTRKQWALWFYHLNRGLTWTFAHLQDTSFYVYPVFILGDKKAAEWGITSSAYSNFNKERLRRINQKLFPKLPIDYSEGRPFRSKPLIKDHVGRIYNEYFKKLISRFRQLKSDQKQTTQTSWFDGIELTEAKNFSKFYKHSFSELMENERESLRLRRTAVTLNNVLLFLEA</sequence>
<evidence type="ECO:0000313" key="1">
    <source>
        <dbReference type="EMBL" id="MDT0295730.1"/>
    </source>
</evidence>
<protein>
    <recommendedName>
        <fullName evidence="3">Asparagine synthetase domain-containing protein</fullName>
    </recommendedName>
</protein>
<dbReference type="RefSeq" id="WP_311402657.1">
    <property type="nucleotide sequence ID" value="NZ_JAVRBG010000017.1"/>
</dbReference>
<evidence type="ECO:0008006" key="3">
    <source>
        <dbReference type="Google" id="ProtNLM"/>
    </source>
</evidence>
<name>A0ABU2KLY6_9FLAO</name>
<organism evidence="1 2">
    <name type="scientific">Mesonia ostreae</name>
    <dbReference type="NCBI Taxonomy" id="861110"/>
    <lineage>
        <taxon>Bacteria</taxon>
        <taxon>Pseudomonadati</taxon>
        <taxon>Bacteroidota</taxon>
        <taxon>Flavobacteriia</taxon>
        <taxon>Flavobacteriales</taxon>
        <taxon>Flavobacteriaceae</taxon>
        <taxon>Mesonia</taxon>
    </lineage>
</organism>
<dbReference type="EMBL" id="JAVRBG010000017">
    <property type="protein sequence ID" value="MDT0295730.1"/>
    <property type="molecule type" value="Genomic_DNA"/>
</dbReference>
<proteinExistence type="predicted"/>